<dbReference type="EMBL" id="KP153495">
    <property type="protein sequence ID" value="ALE29783.1"/>
    <property type="molecule type" value="Genomic_DNA"/>
</dbReference>
<proteinExistence type="predicted"/>
<dbReference type="OrthoDB" id="31317at10239"/>
<evidence type="ECO:0000313" key="3">
    <source>
        <dbReference type="EMBL" id="ALE29783.1"/>
    </source>
</evidence>
<evidence type="ECO:0000313" key="4">
    <source>
        <dbReference type="Proteomes" id="UP000204368"/>
    </source>
</evidence>
<keyword evidence="4" id="KW-1185">Reference proteome</keyword>
<dbReference type="EMBL" id="KP153494">
    <property type="protein sequence ID" value="ALE29782.1"/>
    <property type="molecule type" value="Genomic_DNA"/>
</dbReference>
<sequence>MKRKGHYPTPDSSRSRDRKRAKHSRPTIPSRPLTHRVVQAHTNYINAIASRYNRAVVGDFLGGVPGAIIGAATSNVPFTIKKTIMGRGNPAKKLVQRSAMTSKGKNKLKTYKPYKLSDKFVKSVKQVLQTTCSTGTYVTVRQGLVGTLMNTAASGSMIGNDLGQTGINQIWYPGSSNPAGSRTLFNALATLSDAAATDSTVVAQTGLNFFTPAKIIDAASVLFNNKGLGDPYSSAGNLATEFTTADGSIPTSNTAAGALKINVLKSYVDFEMKNLSNRVAYVDIWECSPTLKFQNINPLQVLQQTAAVWDSTSTINRNITYATANANPNEIFLDSTVDGMGVLKKYAGLPMSWKKRSMVLAPDETCLHTVQGPKGILDWSKLVSTQPSVAPATGQVNINLNCLLKGFSVGCVISVRTDQVFQSGIPMYGAKKTYNDGANLRMAVPVAIEMKESYKVAVPEVAGFVSRAVVGGSAQPLNLRKPRFVLWNQVNANGTTNVNKLYLSNELNPVYDTTQAQG</sequence>
<keyword evidence="2" id="KW-0946">Virion</keyword>
<protein>
    <submittedName>
        <fullName evidence="2">Coat protein</fullName>
    </submittedName>
</protein>
<reference evidence="2 4" key="1">
    <citation type="journal article" date="2016" name="Infect. Genet. Evol.">
        <title>Diverse circular replication-associated protein encoding viruses circulating in invertebrates within a lake ecosystem.</title>
        <authorList>
            <person name="Dayaram A."/>
            <person name="Galatowitsch M.L."/>
            <person name="Arguello-Astorga G.R."/>
            <person name="van Bysterveldt K."/>
            <person name="Kraberger S."/>
            <person name="Stainton D."/>
            <person name="Harding J.S."/>
            <person name="Roumagnac P."/>
            <person name="Martin D.P."/>
            <person name="Lefeuvre P."/>
            <person name="Varsani A."/>
        </authorList>
    </citation>
    <scope>NUCLEOTIDE SEQUENCE [LARGE SCALE GENOMIC DNA]</scope>
    <source>
        <strain evidence="2">LSaCV-41-LSCO-2013</strain>
        <strain evidence="3">LSaCV-41-LSSO-2013</strain>
    </source>
</reference>
<organism evidence="2 4">
    <name type="scientific">Lake Sarah-associated circular virus-41</name>
    <dbReference type="NCBI Taxonomy" id="1685770"/>
    <lineage>
        <taxon>Viruses</taxon>
        <taxon>Monodnaviria</taxon>
        <taxon>Shotokuvirae</taxon>
        <taxon>Cressdnaviricota</taxon>
        <taxon>Arfiviricetes</taxon>
        <taxon>Saturnivirales</taxon>
        <taxon>Kanorauviridae</taxon>
        <taxon>Ninurtavirus</taxon>
        <taxon>Ninurtavirus culiziae</taxon>
    </lineage>
</organism>
<evidence type="ECO:0000313" key="2">
    <source>
        <dbReference type="EMBL" id="ALE29782.1"/>
    </source>
</evidence>
<keyword evidence="2" id="KW-0167">Capsid protein</keyword>
<dbReference type="RefSeq" id="YP_009237566.1">
    <property type="nucleotide sequence ID" value="NC_029616.1"/>
</dbReference>
<dbReference type="KEGG" id="vg:26974241"/>
<feature type="region of interest" description="Disordered" evidence="1">
    <location>
        <begin position="1"/>
        <end position="31"/>
    </location>
</feature>
<feature type="compositionally biased region" description="Basic residues" evidence="1">
    <location>
        <begin position="16"/>
        <end position="25"/>
    </location>
</feature>
<dbReference type="GeneID" id="26974241"/>
<evidence type="ECO:0000256" key="1">
    <source>
        <dbReference type="SAM" id="MobiDB-lite"/>
    </source>
</evidence>
<accession>A0A126G9S9</accession>
<name>A0A126G9S9_9VIRU</name>
<dbReference type="GO" id="GO:0019028">
    <property type="term" value="C:viral capsid"/>
    <property type="evidence" value="ECO:0007669"/>
    <property type="project" value="UniProtKB-KW"/>
</dbReference>
<dbReference type="Proteomes" id="UP000204368">
    <property type="component" value="Segment"/>
</dbReference>